<comment type="caution">
    <text evidence="3">The sequence shown here is derived from an EMBL/GenBank/DDBJ whole genome shotgun (WGS) entry which is preliminary data.</text>
</comment>
<sequence>MMFLFLLVLFSFSDSNLFSNQKIQKEGKMIKQSDELTPTPSEIPKFKEHSKIPTIVGILFLVFFVGFLVIFFWFNRAPKVIEYSNGLSQSSLLTT</sequence>
<evidence type="ECO:0000256" key="2">
    <source>
        <dbReference type="SAM" id="SignalP"/>
    </source>
</evidence>
<keyword evidence="2" id="KW-0732">Signal</keyword>
<proteinExistence type="predicted"/>
<reference evidence="3 4" key="1">
    <citation type="submission" date="2024-04" db="EMBL/GenBank/DDBJ databases">
        <title>Tritrichomonas musculus Genome.</title>
        <authorList>
            <person name="Alves-Ferreira E."/>
            <person name="Grigg M."/>
            <person name="Lorenzi H."/>
            <person name="Galac M."/>
        </authorList>
    </citation>
    <scope>NUCLEOTIDE SEQUENCE [LARGE SCALE GENOMIC DNA]</scope>
    <source>
        <strain evidence="3 4">EAF2021</strain>
    </source>
</reference>
<feature type="chain" id="PRO_5045162664" evidence="2">
    <location>
        <begin position="16"/>
        <end position="95"/>
    </location>
</feature>
<gene>
    <name evidence="3" type="ORF">M9Y10_006023</name>
</gene>
<keyword evidence="1" id="KW-0472">Membrane</keyword>
<feature type="transmembrane region" description="Helical" evidence="1">
    <location>
        <begin position="52"/>
        <end position="74"/>
    </location>
</feature>
<accession>A0ABR2JD43</accession>
<keyword evidence="1" id="KW-0812">Transmembrane</keyword>
<dbReference type="Proteomes" id="UP001470230">
    <property type="component" value="Unassembled WGS sequence"/>
</dbReference>
<organism evidence="3 4">
    <name type="scientific">Tritrichomonas musculus</name>
    <dbReference type="NCBI Taxonomy" id="1915356"/>
    <lineage>
        <taxon>Eukaryota</taxon>
        <taxon>Metamonada</taxon>
        <taxon>Parabasalia</taxon>
        <taxon>Tritrichomonadida</taxon>
        <taxon>Tritrichomonadidae</taxon>
        <taxon>Tritrichomonas</taxon>
    </lineage>
</organism>
<evidence type="ECO:0000313" key="3">
    <source>
        <dbReference type="EMBL" id="KAK8875848.1"/>
    </source>
</evidence>
<evidence type="ECO:0000313" key="4">
    <source>
        <dbReference type="Proteomes" id="UP001470230"/>
    </source>
</evidence>
<evidence type="ECO:0000256" key="1">
    <source>
        <dbReference type="SAM" id="Phobius"/>
    </source>
</evidence>
<name>A0ABR2JD43_9EUKA</name>
<keyword evidence="4" id="KW-1185">Reference proteome</keyword>
<dbReference type="EMBL" id="JAPFFF010000012">
    <property type="protein sequence ID" value="KAK8875848.1"/>
    <property type="molecule type" value="Genomic_DNA"/>
</dbReference>
<protein>
    <submittedName>
        <fullName evidence="3">Uncharacterized protein</fullName>
    </submittedName>
</protein>
<keyword evidence="1" id="KW-1133">Transmembrane helix</keyword>
<feature type="signal peptide" evidence="2">
    <location>
        <begin position="1"/>
        <end position="15"/>
    </location>
</feature>